<name>A0A101RUK3_9ACTN</name>
<gene>
    <name evidence="3" type="ORF">AQJ54_33390</name>
</gene>
<keyword evidence="4" id="KW-1185">Reference proteome</keyword>
<dbReference type="AlphaFoldDB" id="A0A101RUK3"/>
<organism evidence="3 4">
    <name type="scientific">Streptomyces griseorubiginosus</name>
    <dbReference type="NCBI Taxonomy" id="67304"/>
    <lineage>
        <taxon>Bacteria</taxon>
        <taxon>Bacillati</taxon>
        <taxon>Actinomycetota</taxon>
        <taxon>Actinomycetes</taxon>
        <taxon>Kitasatosporales</taxon>
        <taxon>Streptomycetaceae</taxon>
        <taxon>Streptomyces</taxon>
    </lineage>
</organism>
<evidence type="ECO:0000256" key="1">
    <source>
        <dbReference type="SAM" id="MobiDB-lite"/>
    </source>
</evidence>
<protein>
    <submittedName>
        <fullName evidence="3">Uncharacterized protein</fullName>
    </submittedName>
</protein>
<proteinExistence type="predicted"/>
<keyword evidence="2" id="KW-1133">Transmembrane helix</keyword>
<evidence type="ECO:0000313" key="3">
    <source>
        <dbReference type="EMBL" id="KUN62014.1"/>
    </source>
</evidence>
<dbReference type="Proteomes" id="UP000054375">
    <property type="component" value="Unassembled WGS sequence"/>
</dbReference>
<keyword evidence="2" id="KW-0472">Membrane</keyword>
<accession>A0A101RUK3</accession>
<keyword evidence="2" id="KW-0812">Transmembrane</keyword>
<reference evidence="3 4" key="1">
    <citation type="submission" date="2015-10" db="EMBL/GenBank/DDBJ databases">
        <title>Draft genome sequence of Streptomyces griseorubiginosus DSM 40469, type strain for the species Streptomyces griseorubiginosus.</title>
        <authorList>
            <person name="Ruckert C."/>
            <person name="Winkler A."/>
            <person name="Kalinowski J."/>
            <person name="Kampfer P."/>
            <person name="Glaeser S."/>
        </authorList>
    </citation>
    <scope>NUCLEOTIDE SEQUENCE [LARGE SCALE GENOMIC DNA]</scope>
    <source>
        <strain evidence="3 4">DSM 40469</strain>
    </source>
</reference>
<feature type="region of interest" description="Disordered" evidence="1">
    <location>
        <begin position="1"/>
        <end position="41"/>
    </location>
</feature>
<comment type="caution">
    <text evidence="3">The sequence shown here is derived from an EMBL/GenBank/DDBJ whole genome shotgun (WGS) entry which is preliminary data.</text>
</comment>
<evidence type="ECO:0000313" key="4">
    <source>
        <dbReference type="Proteomes" id="UP000054375"/>
    </source>
</evidence>
<dbReference type="EMBL" id="LMWV01000026">
    <property type="protein sequence ID" value="KUN62014.1"/>
    <property type="molecule type" value="Genomic_DNA"/>
</dbReference>
<sequence length="120" mass="12724">MQNKGVINVHGTMGNVQSTVESEGVEQRQGGGSSETDSAPDWTKVLRDLGRALDGQPEGVSDPESCRQLLGLIRNQDVGQTAQRELARSRLQLIRTMCADATTVVTLITSALGLLGFATG</sequence>
<feature type="transmembrane region" description="Helical" evidence="2">
    <location>
        <begin position="98"/>
        <end position="118"/>
    </location>
</feature>
<evidence type="ECO:0000256" key="2">
    <source>
        <dbReference type="SAM" id="Phobius"/>
    </source>
</evidence>